<dbReference type="InterPro" id="IPR050706">
    <property type="entry name" value="Cyclic-di-GMP_PDE-like"/>
</dbReference>
<evidence type="ECO:0000256" key="1">
    <source>
        <dbReference type="ARBA" id="ARBA00004651"/>
    </source>
</evidence>
<accession>A0ABR7FXQ9</accession>
<evidence type="ECO:0000259" key="8">
    <source>
        <dbReference type="PROSITE" id="PS50887"/>
    </source>
</evidence>
<evidence type="ECO:0000313" key="9">
    <source>
        <dbReference type="EMBL" id="MBC5679964.1"/>
    </source>
</evidence>
<evidence type="ECO:0000256" key="6">
    <source>
        <dbReference type="SAM" id="Phobius"/>
    </source>
</evidence>
<dbReference type="SUPFAM" id="SSF141868">
    <property type="entry name" value="EAL domain-like"/>
    <property type="match status" value="1"/>
</dbReference>
<dbReference type="InterPro" id="IPR033479">
    <property type="entry name" value="dCache_1"/>
</dbReference>
<dbReference type="Pfam" id="PF02743">
    <property type="entry name" value="dCache_1"/>
    <property type="match status" value="1"/>
</dbReference>
<dbReference type="Gene3D" id="3.30.70.270">
    <property type="match status" value="1"/>
</dbReference>
<feature type="domain" description="EAL" evidence="7">
    <location>
        <begin position="489"/>
        <end position="741"/>
    </location>
</feature>
<dbReference type="Gene3D" id="3.20.20.450">
    <property type="entry name" value="EAL domain"/>
    <property type="match status" value="1"/>
</dbReference>
<keyword evidence="2" id="KW-1003">Cell membrane</keyword>
<evidence type="ECO:0000256" key="2">
    <source>
        <dbReference type="ARBA" id="ARBA00022475"/>
    </source>
</evidence>
<evidence type="ECO:0000256" key="5">
    <source>
        <dbReference type="ARBA" id="ARBA00023136"/>
    </source>
</evidence>
<dbReference type="PROSITE" id="PS50883">
    <property type="entry name" value="EAL"/>
    <property type="match status" value="1"/>
</dbReference>
<dbReference type="Proteomes" id="UP000628463">
    <property type="component" value="Unassembled WGS sequence"/>
</dbReference>
<protein>
    <submittedName>
        <fullName evidence="9">EAL domain-containing protein</fullName>
    </submittedName>
</protein>
<dbReference type="InterPro" id="IPR029787">
    <property type="entry name" value="Nucleotide_cyclase"/>
</dbReference>
<evidence type="ECO:0000259" key="7">
    <source>
        <dbReference type="PROSITE" id="PS50883"/>
    </source>
</evidence>
<evidence type="ECO:0000256" key="3">
    <source>
        <dbReference type="ARBA" id="ARBA00022692"/>
    </source>
</evidence>
<name>A0ABR7FXQ9_9FIRM</name>
<feature type="transmembrane region" description="Helical" evidence="6">
    <location>
        <begin position="293"/>
        <end position="314"/>
    </location>
</feature>
<gene>
    <name evidence="9" type="ORF">H8S01_03175</name>
</gene>
<dbReference type="SMART" id="SM00267">
    <property type="entry name" value="GGDEF"/>
    <property type="match status" value="1"/>
</dbReference>
<dbReference type="InterPro" id="IPR035919">
    <property type="entry name" value="EAL_sf"/>
</dbReference>
<sequence length="741" mass="85477">MKQKKNGFFITILLLLISLAFIVTVSVVFNNIKTNLEREIISSLSEEAEENAALIEKEIDAKFGVLQSFANELSSTGDEIAEIRDMQSFVEVYNFRRMGFVDLNGIAKTTDGFEKDLSFREFYQVGLKGESFITESLQETIGDYTEDMINILSVPVYDNKGEIKGVLFATYLTEKFHEVIFSDSFQGEGYTYIVAGDGDVISSYGDGMQKEYDNIFIYTGDAAQYDDAIQEKVENDMREKISRVGIGVNEDNDKYFYCYKPLEIESADMNWYIFSIEPKSVLDERMHPIMRDIQFLTVILICILVMANIIFLYYNVRRRQELFRLAYKDSITGGDNFSNFKEKAKKYENTEGYVIALDISEFKLVNNVCGNARGDEVLKAIWDVIMANCNDNEQAARVNADRFVIFWIERSKKTVTYRIEKLINEIEGISEQLSVPRLYPVIGIRAVEKLDDADKRYGEALRAKALVKNRRDRHYAFYDEIDYDTIVENKKLENGFEKALADKKFEVWYQPKFNSHTGKIVGSEALIRWRADDGSLISPGRFIPLFEKNGNIIRLDEYVFREVCRQQKEWQEEGIQILPESVNISRFSLYYSNVVEKYERIINYYDVDHKYVQIEITESAIIENTVIVELIQKFHDAGFDILLDDFGSGYSSLASLNQMPFDTIKLDKSLVDYVGNENGEKLLKFIVQLVQSLGMKITAEGVEYKEQLDFLENLNCDDIQGFYFSKPLMLADFSAKLTENN</sequence>
<evidence type="ECO:0000313" key="10">
    <source>
        <dbReference type="Proteomes" id="UP000628463"/>
    </source>
</evidence>
<dbReference type="PANTHER" id="PTHR33121">
    <property type="entry name" value="CYCLIC DI-GMP PHOSPHODIESTERASE PDEF"/>
    <property type="match status" value="1"/>
</dbReference>
<dbReference type="InterPro" id="IPR043128">
    <property type="entry name" value="Rev_trsase/Diguanyl_cyclase"/>
</dbReference>
<dbReference type="Pfam" id="PF00563">
    <property type="entry name" value="EAL"/>
    <property type="match status" value="1"/>
</dbReference>
<dbReference type="SMART" id="SM00052">
    <property type="entry name" value="EAL"/>
    <property type="match status" value="1"/>
</dbReference>
<dbReference type="PROSITE" id="PS50887">
    <property type="entry name" value="GGDEF"/>
    <property type="match status" value="1"/>
</dbReference>
<feature type="domain" description="GGDEF" evidence="8">
    <location>
        <begin position="350"/>
        <end position="480"/>
    </location>
</feature>
<proteinExistence type="predicted"/>
<dbReference type="CDD" id="cd01948">
    <property type="entry name" value="EAL"/>
    <property type="match status" value="1"/>
</dbReference>
<dbReference type="Pfam" id="PF00990">
    <property type="entry name" value="GGDEF"/>
    <property type="match status" value="1"/>
</dbReference>
<comment type="caution">
    <text evidence="9">The sequence shown here is derived from an EMBL/GenBank/DDBJ whole genome shotgun (WGS) entry which is preliminary data.</text>
</comment>
<dbReference type="PANTHER" id="PTHR33121:SF70">
    <property type="entry name" value="SIGNALING PROTEIN YKOW"/>
    <property type="match status" value="1"/>
</dbReference>
<dbReference type="InterPro" id="IPR001633">
    <property type="entry name" value="EAL_dom"/>
</dbReference>
<dbReference type="RefSeq" id="WP_186836158.1">
    <property type="nucleotide sequence ID" value="NZ_JACOPD010000002.1"/>
</dbReference>
<dbReference type="EMBL" id="JACOPD010000002">
    <property type="protein sequence ID" value="MBC5679964.1"/>
    <property type="molecule type" value="Genomic_DNA"/>
</dbReference>
<keyword evidence="10" id="KW-1185">Reference proteome</keyword>
<comment type="subcellular location">
    <subcellularLocation>
        <location evidence="1">Cell membrane</location>
        <topology evidence="1">Multi-pass membrane protein</topology>
    </subcellularLocation>
</comment>
<dbReference type="InterPro" id="IPR000160">
    <property type="entry name" value="GGDEF_dom"/>
</dbReference>
<reference evidence="9 10" key="1">
    <citation type="submission" date="2020-08" db="EMBL/GenBank/DDBJ databases">
        <title>Genome public.</title>
        <authorList>
            <person name="Liu C."/>
            <person name="Sun Q."/>
        </authorList>
    </citation>
    <scope>NUCLEOTIDE SEQUENCE [LARGE SCALE GENOMIC DNA]</scope>
    <source>
        <strain evidence="9 10">NSJ-43</strain>
    </source>
</reference>
<dbReference type="Gene3D" id="3.30.450.20">
    <property type="entry name" value="PAS domain"/>
    <property type="match status" value="1"/>
</dbReference>
<keyword evidence="4 6" id="KW-1133">Transmembrane helix</keyword>
<organism evidence="9 10">
    <name type="scientific">Lachnospira hominis</name>
    <name type="common">ex Liu et al. 2021</name>
    <dbReference type="NCBI Taxonomy" id="2763051"/>
    <lineage>
        <taxon>Bacteria</taxon>
        <taxon>Bacillati</taxon>
        <taxon>Bacillota</taxon>
        <taxon>Clostridia</taxon>
        <taxon>Lachnospirales</taxon>
        <taxon>Lachnospiraceae</taxon>
        <taxon>Lachnospira</taxon>
    </lineage>
</organism>
<feature type="transmembrane region" description="Helical" evidence="6">
    <location>
        <begin position="7"/>
        <end position="29"/>
    </location>
</feature>
<evidence type="ECO:0000256" key="4">
    <source>
        <dbReference type="ARBA" id="ARBA00022989"/>
    </source>
</evidence>
<keyword evidence="3 6" id="KW-0812">Transmembrane</keyword>
<keyword evidence="5 6" id="KW-0472">Membrane</keyword>
<dbReference type="SUPFAM" id="SSF55073">
    <property type="entry name" value="Nucleotide cyclase"/>
    <property type="match status" value="1"/>
</dbReference>